<comment type="caution">
    <text evidence="13">The sequence shown here is derived from an EMBL/GenBank/DDBJ whole genome shotgun (WGS) entry which is preliminary data.</text>
</comment>
<evidence type="ECO:0000256" key="6">
    <source>
        <dbReference type="ARBA" id="ARBA00023239"/>
    </source>
</evidence>
<dbReference type="InterPro" id="IPR000980">
    <property type="entry name" value="SH2"/>
</dbReference>
<dbReference type="SMART" id="SM00239">
    <property type="entry name" value="C2"/>
    <property type="match status" value="1"/>
</dbReference>
<dbReference type="InterPro" id="IPR035892">
    <property type="entry name" value="C2_domain_sf"/>
</dbReference>
<dbReference type="SUPFAM" id="SSF50729">
    <property type="entry name" value="PH domain-like"/>
    <property type="match status" value="1"/>
</dbReference>
<dbReference type="InterPro" id="IPR035023">
    <property type="entry name" value="PLC-gamma_C-SH2"/>
</dbReference>
<proteinExistence type="predicted"/>
<dbReference type="EMBL" id="NJHN03000029">
    <property type="protein sequence ID" value="KAH9424139.1"/>
    <property type="molecule type" value="Genomic_DNA"/>
</dbReference>
<feature type="compositionally biased region" description="Polar residues" evidence="9">
    <location>
        <begin position="546"/>
        <end position="561"/>
    </location>
</feature>
<dbReference type="SMART" id="SM00149">
    <property type="entry name" value="PLCYc"/>
    <property type="match status" value="1"/>
</dbReference>
<dbReference type="SUPFAM" id="SSF49562">
    <property type="entry name" value="C2 domain (Calcium/lipid-binding domain, CaLB)"/>
    <property type="match status" value="1"/>
</dbReference>
<dbReference type="Pfam" id="PF00388">
    <property type="entry name" value="PI-PLC-X"/>
    <property type="match status" value="1"/>
</dbReference>
<dbReference type="CDD" id="cd08558">
    <property type="entry name" value="PI-PLCc_eukaryota"/>
    <property type="match status" value="1"/>
</dbReference>
<dbReference type="Gene3D" id="3.20.20.190">
    <property type="entry name" value="Phosphatidylinositol (PI) phosphodiesterase"/>
    <property type="match status" value="2"/>
</dbReference>
<dbReference type="PANTHER" id="PTHR10336">
    <property type="entry name" value="PHOSPHOINOSITIDE-SPECIFIC PHOSPHOLIPASE C FAMILY PROTEIN"/>
    <property type="match status" value="1"/>
</dbReference>
<keyword evidence="8" id="KW-0443">Lipid metabolism</keyword>
<dbReference type="Pfam" id="PF00168">
    <property type="entry name" value="C2"/>
    <property type="match status" value="1"/>
</dbReference>
<dbReference type="SMART" id="SM00252">
    <property type="entry name" value="SH2"/>
    <property type="match status" value="2"/>
</dbReference>
<gene>
    <name evidence="13" type="primary">PLCG2_1</name>
    <name evidence="13" type="ORF">DERP_004321</name>
</gene>
<evidence type="ECO:0000313" key="13">
    <source>
        <dbReference type="EMBL" id="KAH9424139.1"/>
    </source>
</evidence>
<feature type="region of interest" description="Disordered" evidence="9">
    <location>
        <begin position="532"/>
        <end position="564"/>
    </location>
</feature>
<evidence type="ECO:0000256" key="1">
    <source>
        <dbReference type="ARBA" id="ARBA00000110"/>
    </source>
</evidence>
<evidence type="ECO:0000259" key="12">
    <source>
        <dbReference type="PROSITE" id="PS50008"/>
    </source>
</evidence>
<dbReference type="EC" id="3.1.4.11" evidence="8"/>
<dbReference type="Pfam" id="PF00017">
    <property type="entry name" value="SH2"/>
    <property type="match status" value="2"/>
</dbReference>
<evidence type="ECO:0000256" key="3">
    <source>
        <dbReference type="ARBA" id="ARBA00022842"/>
    </source>
</evidence>
<dbReference type="SUPFAM" id="SSF51695">
    <property type="entry name" value="PLC-like phosphodiesterases"/>
    <property type="match status" value="1"/>
</dbReference>
<keyword evidence="2" id="KW-0479">Metal-binding</keyword>
<feature type="domain" description="SH2" evidence="10">
    <location>
        <begin position="574"/>
        <end position="659"/>
    </location>
</feature>
<organism evidence="13 14">
    <name type="scientific">Dermatophagoides pteronyssinus</name>
    <name type="common">European house dust mite</name>
    <dbReference type="NCBI Taxonomy" id="6956"/>
    <lineage>
        <taxon>Eukaryota</taxon>
        <taxon>Metazoa</taxon>
        <taxon>Ecdysozoa</taxon>
        <taxon>Arthropoda</taxon>
        <taxon>Chelicerata</taxon>
        <taxon>Arachnida</taxon>
        <taxon>Acari</taxon>
        <taxon>Acariformes</taxon>
        <taxon>Sarcoptiformes</taxon>
        <taxon>Astigmata</taxon>
        <taxon>Psoroptidia</taxon>
        <taxon>Analgoidea</taxon>
        <taxon>Pyroglyphidae</taxon>
        <taxon>Dermatophagoidinae</taxon>
        <taxon>Dermatophagoides</taxon>
    </lineage>
</organism>
<dbReference type="Gene3D" id="3.30.505.10">
    <property type="entry name" value="SH2 domain"/>
    <property type="match status" value="2"/>
</dbReference>
<dbReference type="PRINTS" id="PR00401">
    <property type="entry name" value="SH2DOMAIN"/>
</dbReference>
<dbReference type="Proteomes" id="UP000887458">
    <property type="component" value="Unassembled WGS sequence"/>
</dbReference>
<evidence type="ECO:0000256" key="5">
    <source>
        <dbReference type="ARBA" id="ARBA00023224"/>
    </source>
</evidence>
<dbReference type="PRINTS" id="PR00390">
    <property type="entry name" value="PHPHLIPASEC"/>
</dbReference>
<dbReference type="InterPro" id="IPR057061">
    <property type="entry name" value="PLCG_EF-hand_2"/>
</dbReference>
<keyword evidence="8" id="KW-0378">Hydrolase</keyword>
<dbReference type="SUPFAM" id="SSF55550">
    <property type="entry name" value="SH2 domain"/>
    <property type="match status" value="2"/>
</dbReference>
<dbReference type="CDD" id="cd09932">
    <property type="entry name" value="SH2_C-SH2_PLC_gamma_like"/>
    <property type="match status" value="1"/>
</dbReference>
<evidence type="ECO:0000256" key="7">
    <source>
        <dbReference type="PROSITE-ProRule" id="PRU00191"/>
    </source>
</evidence>
<keyword evidence="8" id="KW-0442">Lipid degradation</keyword>
<evidence type="ECO:0000259" key="11">
    <source>
        <dbReference type="PROSITE" id="PS50004"/>
    </source>
</evidence>
<evidence type="ECO:0000256" key="8">
    <source>
        <dbReference type="RuleBase" id="RU361133"/>
    </source>
</evidence>
<dbReference type="PROSITE" id="PS50007">
    <property type="entry name" value="PIPLC_X_DOMAIN"/>
    <property type="match status" value="1"/>
</dbReference>
<accession>A0ABQ8JNK9</accession>
<feature type="region of interest" description="Disordered" evidence="9">
    <location>
        <begin position="455"/>
        <end position="490"/>
    </location>
</feature>
<dbReference type="InterPro" id="IPR000008">
    <property type="entry name" value="C2_dom"/>
</dbReference>
<comment type="catalytic activity">
    <reaction evidence="1">
        <text>an N-(acyl)-sphingosylphosphoethanolamine = an N-(acyl)-sphingosyl-1,3-cyclic phosphate + ethanolamine</text>
        <dbReference type="Rhea" id="RHEA:60648"/>
        <dbReference type="ChEBI" id="CHEBI:57603"/>
        <dbReference type="ChEBI" id="CHEBI:143891"/>
        <dbReference type="ChEBI" id="CHEBI:143892"/>
    </reaction>
</comment>
<keyword evidence="5" id="KW-0807">Transducer</keyword>
<keyword evidence="7" id="KW-0727">SH2 domain</keyword>
<reference evidence="13 14" key="1">
    <citation type="journal article" date="2018" name="J. Allergy Clin. Immunol.">
        <title>High-quality assembly of Dermatophagoides pteronyssinus genome and transcriptome reveals a wide range of novel allergens.</title>
        <authorList>
            <person name="Liu X.Y."/>
            <person name="Yang K.Y."/>
            <person name="Wang M.Q."/>
            <person name="Kwok J.S."/>
            <person name="Zeng X."/>
            <person name="Yang Z."/>
            <person name="Xiao X.J."/>
            <person name="Lau C.P."/>
            <person name="Li Y."/>
            <person name="Huang Z.M."/>
            <person name="Ba J.G."/>
            <person name="Yim A.K."/>
            <person name="Ouyang C.Y."/>
            <person name="Ngai S.M."/>
            <person name="Chan T.F."/>
            <person name="Leung E.L."/>
            <person name="Liu L."/>
            <person name="Liu Z.G."/>
            <person name="Tsui S.K."/>
        </authorList>
    </citation>
    <scope>NUCLEOTIDE SEQUENCE [LARGE SCALE GENOMIC DNA]</scope>
    <source>
        <strain evidence="13">Derp</strain>
    </source>
</reference>
<evidence type="ECO:0000256" key="4">
    <source>
        <dbReference type="ARBA" id="ARBA00023157"/>
    </source>
</evidence>
<keyword evidence="3" id="KW-0460">Magnesium</keyword>
<keyword evidence="6" id="KW-0456">Lyase</keyword>
<dbReference type="SUPFAM" id="SSF47473">
    <property type="entry name" value="EF-hand"/>
    <property type="match status" value="1"/>
</dbReference>
<dbReference type="Pfam" id="PF00387">
    <property type="entry name" value="PI-PLC-Y"/>
    <property type="match status" value="1"/>
</dbReference>
<feature type="compositionally biased region" description="Acidic residues" evidence="9">
    <location>
        <begin position="532"/>
        <end position="545"/>
    </location>
</feature>
<comment type="catalytic activity">
    <reaction evidence="8">
        <text>a 1,2-diacyl-sn-glycero-3-phospho-(1D-myo-inositol-4,5-bisphosphate) + H2O = 1D-myo-inositol 1,4,5-trisphosphate + a 1,2-diacyl-sn-glycerol + H(+)</text>
        <dbReference type="Rhea" id="RHEA:33179"/>
        <dbReference type="ChEBI" id="CHEBI:15377"/>
        <dbReference type="ChEBI" id="CHEBI:15378"/>
        <dbReference type="ChEBI" id="CHEBI:17815"/>
        <dbReference type="ChEBI" id="CHEBI:58456"/>
        <dbReference type="ChEBI" id="CHEBI:203600"/>
        <dbReference type="EC" id="3.1.4.11"/>
    </reaction>
</comment>
<dbReference type="InterPro" id="IPR000909">
    <property type="entry name" value="PLipase_C_PInositol-sp_X_dom"/>
</dbReference>
<dbReference type="PANTHER" id="PTHR10336:SF159">
    <property type="entry name" value="1-PHOSPHATIDYLINOSITOL 4,5-BISPHOSPHATE PHOSPHODIESTERASE GAMMA"/>
    <property type="match status" value="1"/>
</dbReference>
<evidence type="ECO:0000313" key="14">
    <source>
        <dbReference type="Proteomes" id="UP000887458"/>
    </source>
</evidence>
<dbReference type="InterPro" id="IPR017946">
    <property type="entry name" value="PLC-like_Pdiesterase_TIM-brl"/>
</dbReference>
<evidence type="ECO:0000256" key="2">
    <source>
        <dbReference type="ARBA" id="ARBA00022723"/>
    </source>
</evidence>
<reference evidence="13 14" key="2">
    <citation type="journal article" date="2022" name="Mol. Biol. Evol.">
        <title>Comparative Genomics Reveals Insights into the Divergent Evolution of Astigmatic Mites and Household Pest Adaptations.</title>
        <authorList>
            <person name="Xiong Q."/>
            <person name="Wan A.T."/>
            <person name="Liu X."/>
            <person name="Fung C.S."/>
            <person name="Xiao X."/>
            <person name="Malainual N."/>
            <person name="Hou J."/>
            <person name="Wang L."/>
            <person name="Wang M."/>
            <person name="Yang K.Y."/>
            <person name="Cui Y."/>
            <person name="Leung E.L."/>
            <person name="Nong W."/>
            <person name="Shin S.K."/>
            <person name="Au S.W."/>
            <person name="Jeong K.Y."/>
            <person name="Chew F.T."/>
            <person name="Hui J.H."/>
            <person name="Leung T.F."/>
            <person name="Tungtrongchitr A."/>
            <person name="Zhong N."/>
            <person name="Liu Z."/>
            <person name="Tsui S.K."/>
        </authorList>
    </citation>
    <scope>NUCLEOTIDE SEQUENCE [LARGE SCALE GENOMIC DNA]</scope>
    <source>
        <strain evidence="13">Derp</strain>
    </source>
</reference>
<keyword evidence="4" id="KW-1015">Disulfide bond</keyword>
<name>A0ABQ8JNK9_DERPT</name>
<feature type="domain" description="PI-PLC Y-box" evidence="12">
    <location>
        <begin position="903"/>
        <end position="1015"/>
    </location>
</feature>
<dbReference type="PROSITE" id="PS50004">
    <property type="entry name" value="C2"/>
    <property type="match status" value="1"/>
</dbReference>
<protein>
    <recommendedName>
        <fullName evidence="8">Phosphoinositide phospholipase C</fullName>
        <ecNumber evidence="8">3.1.4.11</ecNumber>
    </recommendedName>
</protein>
<dbReference type="InterPro" id="IPR001711">
    <property type="entry name" value="PLipase_C_Pinositol-sp_Y"/>
</dbReference>
<dbReference type="PROSITE" id="PS50008">
    <property type="entry name" value="PIPLC_Y_DOMAIN"/>
    <property type="match status" value="1"/>
</dbReference>
<dbReference type="Pfam" id="PF23583">
    <property type="entry name" value="EF_HAND_2_PLCG"/>
    <property type="match status" value="1"/>
</dbReference>
<dbReference type="SMART" id="SM00148">
    <property type="entry name" value="PLCXc"/>
    <property type="match status" value="1"/>
</dbReference>
<dbReference type="Gene3D" id="2.60.40.150">
    <property type="entry name" value="C2 domain"/>
    <property type="match status" value="1"/>
</dbReference>
<dbReference type="CDD" id="cd00275">
    <property type="entry name" value="C2_PLC_like"/>
    <property type="match status" value="1"/>
</dbReference>
<sequence>MNRSIFKDYLFAKNDCHLDHELIRRLCEGFSWRKIEGKSRLEKRKFCIRFEMCRLEWYKPMSGYEEFEGCIDFRDIQEIRIIEENGEKFDSKTFAILYGKKFCLRKLYCIADADICPERIRNLFKYIKNIAEWVPFRVQVDILLQREFDEYSSQSQHCKGIYLKDLKHCITRHHIKLSSSQLKKLFYDVDQNFTGCLEYDGYVSLYNKISNIQTSIDSSYLDSLLQSYSNDLKKINIDELKEFFTKEQKIKISFQQISDIVFRNSLDTLRHYETQAYFTRIEFIDYLFSKENSIWNEFCSDVTHDMNQPLNHYFIASSHNTYLTGDQFKSESSVECYIRCLRSGCRCVELDCWDGPDGKPLIYHGRTLTTRIQFIDVIKSIRDHAFEVSPYPVILSIENHCSIKQQKFMAECLQEILGDYLLKKPLDLNETCLPSPERLKRKIIIKHKKRRLDCDTLKESNNNNNNNSIKPPPVEPSSSKSLKERNENDYNDCSNSIKYGNLLVYSADEKRFRKHFVILTKKKLNYILDTNDDQDEEEDESDDETSYGTIGNKENNYSAKRTSPKSELHYGEPWFHGKLKGGRSEAEKILLKHLDLGDGTFLVRESETHPGDYTLSFLFDGKVHHSRIKLDCLPNGIKTFRLNDLISFNTLYELIDYYQTKPLKSDKFQELFLRNFAPHENTHENKPWFYKHLSKEEAEDILKRLRHNGAFLVRYSEQQDNQFSISFRAENIIKHCRIKTEGRLFMIGNEEFESLTELIEFYEKHPLYKKTKLLFPATQENVRILGGEPTESQSSYMEHGFIPKEESKDLEYSDDEMDEEDEQIKNEIETWYSIELDQNITISLYPSEMNSFKIGSMIFMAQDEIECQDWMIKIQEILNKKVKNNNLNKESSKRQILKIAPELNDLIIYCCSIGYDGKTMDYREMCSIRESKIEKHLNISQYKTIINFTRHQLMRVYPEGTRIYSSNYNPTKMWNCGIQMVALNYQTKDKPMQLNHAKFLQNGRCGYVLMPSYMKSESYNPFVKPVDLDCCSPIVLTVKIICAKNLRKLIKGILSPSVEVEVIGADFDCRKYATNIIYDNGLCPTWTNDNQFIFHITYPELSLLRFVVYHRDNFDESSLVGQATFPVSCIRQGLRSIRLKNEYSEHLELATLLVHIESFPVKDEGVEKLNHSIELLSRLENNINELLTR</sequence>
<keyword evidence="14" id="KW-1185">Reference proteome</keyword>
<dbReference type="InterPro" id="IPR011992">
    <property type="entry name" value="EF-hand-dom_pair"/>
</dbReference>
<evidence type="ECO:0000259" key="10">
    <source>
        <dbReference type="PROSITE" id="PS50001"/>
    </source>
</evidence>
<dbReference type="PROSITE" id="PS50001">
    <property type="entry name" value="SH2"/>
    <property type="match status" value="2"/>
</dbReference>
<feature type="domain" description="SH2" evidence="10">
    <location>
        <begin position="688"/>
        <end position="777"/>
    </location>
</feature>
<dbReference type="Gene3D" id="1.10.238.10">
    <property type="entry name" value="EF-hand"/>
    <property type="match status" value="1"/>
</dbReference>
<evidence type="ECO:0000256" key="9">
    <source>
        <dbReference type="SAM" id="MobiDB-lite"/>
    </source>
</evidence>
<feature type="domain" description="C2" evidence="11">
    <location>
        <begin position="1017"/>
        <end position="1141"/>
    </location>
</feature>
<dbReference type="InterPro" id="IPR036860">
    <property type="entry name" value="SH2_dom_sf"/>
</dbReference>
<dbReference type="InterPro" id="IPR001192">
    <property type="entry name" value="PI-PLC_fam"/>
</dbReference>